<evidence type="ECO:0000313" key="2">
    <source>
        <dbReference type="Proteomes" id="UP000008068"/>
    </source>
</evidence>
<evidence type="ECO:0000313" key="1">
    <source>
        <dbReference type="EMBL" id="EGT57567.1"/>
    </source>
</evidence>
<sequence>MTIPFRYFPYLVQQLVMDHMDFIDVFSLYFASEKSKTLVKSFFNRQECELIYDLDTVKPRILINKRKSLENYHYKTRNQVAIVPKLHAWKHVYLFCSFMTIETEQFQITVESCDDMYKGLMRFVRELFPKIHFSFEFGPSPLEVIRRNMRIAKALNVPIERVKIGGKYWWKETIKEKRMRACLKEYSDVKTLIVNVSPSDFQYDFQTNPPFKFDLFKLSAARWVTKDHLINLFLGCKKVYLRDYRGMSYTELELMEICEKWLEAPETQYLGIQFSQSFSEGIGKLPGAVPLREANADYPCFGHRMKLDPGKGYMMKKADGTPAIVYHDRSNIVFRTDFENAVVDGTF</sequence>
<organism evidence="2">
    <name type="scientific">Caenorhabditis brenneri</name>
    <name type="common">Nematode worm</name>
    <dbReference type="NCBI Taxonomy" id="135651"/>
    <lineage>
        <taxon>Eukaryota</taxon>
        <taxon>Metazoa</taxon>
        <taxon>Ecdysozoa</taxon>
        <taxon>Nematoda</taxon>
        <taxon>Chromadorea</taxon>
        <taxon>Rhabditida</taxon>
        <taxon>Rhabditina</taxon>
        <taxon>Rhabditomorpha</taxon>
        <taxon>Rhabditoidea</taxon>
        <taxon>Rhabditidae</taxon>
        <taxon>Peloderinae</taxon>
        <taxon>Caenorhabditis</taxon>
    </lineage>
</organism>
<dbReference type="HOGENOM" id="CLU_061036_0_0_1"/>
<evidence type="ECO:0008006" key="3">
    <source>
        <dbReference type="Google" id="ProtNLM"/>
    </source>
</evidence>
<dbReference type="PANTHER" id="PTHR21503">
    <property type="entry name" value="F-BOX-CONTAINING HYPOTHETICAL PROTEIN C.ELEGANS"/>
    <property type="match status" value="1"/>
</dbReference>
<dbReference type="Proteomes" id="UP000008068">
    <property type="component" value="Unassembled WGS sequence"/>
</dbReference>
<gene>
    <name evidence="1" type="ORF">CAEBREN_09025</name>
</gene>
<dbReference type="PANTHER" id="PTHR21503:SF8">
    <property type="entry name" value="F-BOX ASSOCIATED DOMAIN-CONTAINING PROTEIN-RELATED"/>
    <property type="match status" value="1"/>
</dbReference>
<dbReference type="InParanoid" id="G0NCS9"/>
<reference evidence="2" key="1">
    <citation type="submission" date="2011-07" db="EMBL/GenBank/DDBJ databases">
        <authorList>
            <consortium name="Caenorhabditis brenneri Sequencing and Analysis Consortium"/>
            <person name="Wilson R.K."/>
        </authorList>
    </citation>
    <scope>NUCLEOTIDE SEQUENCE [LARGE SCALE GENOMIC DNA]</scope>
    <source>
        <strain evidence="2">PB2801</strain>
    </source>
</reference>
<dbReference type="EMBL" id="GL379863">
    <property type="protein sequence ID" value="EGT57567.1"/>
    <property type="molecule type" value="Genomic_DNA"/>
</dbReference>
<name>G0NCS9_CAEBE</name>
<accession>G0NCS9</accession>
<dbReference type="AlphaFoldDB" id="G0NCS9"/>
<keyword evidence="2" id="KW-1185">Reference proteome</keyword>
<protein>
    <recommendedName>
        <fullName evidence="3">F-box domain-containing protein</fullName>
    </recommendedName>
</protein>
<proteinExistence type="predicted"/>